<evidence type="ECO:0000313" key="1">
    <source>
        <dbReference type="EMBL" id="CAA0405343.1"/>
    </source>
</evidence>
<proteinExistence type="predicted"/>
<dbReference type="InterPro" id="IPR005314">
    <property type="entry name" value="Peptidase_C50"/>
</dbReference>
<organism evidence="1 2">
    <name type="scientific">Arabidopsis thaliana</name>
    <name type="common">Mouse-ear cress</name>
    <dbReference type="NCBI Taxonomy" id="3702"/>
    <lineage>
        <taxon>Eukaryota</taxon>
        <taxon>Viridiplantae</taxon>
        <taxon>Streptophyta</taxon>
        <taxon>Embryophyta</taxon>
        <taxon>Tracheophyta</taxon>
        <taxon>Spermatophyta</taxon>
        <taxon>Magnoliopsida</taxon>
        <taxon>eudicotyledons</taxon>
        <taxon>Gunneridae</taxon>
        <taxon>Pentapetalae</taxon>
        <taxon>rosids</taxon>
        <taxon>malvids</taxon>
        <taxon>Brassicales</taxon>
        <taxon>Brassicaceae</taxon>
        <taxon>Camelineae</taxon>
        <taxon>Arabidopsis</taxon>
    </lineage>
</organism>
<name>A0A5S9Y808_ARATH</name>
<dbReference type="Proteomes" id="UP000434276">
    <property type="component" value="Unassembled WGS sequence"/>
</dbReference>
<dbReference type="GO" id="GO:0006508">
    <property type="term" value="P:proteolysis"/>
    <property type="evidence" value="ECO:0007669"/>
    <property type="project" value="InterPro"/>
</dbReference>
<sequence>MELAIHDGEYGATFVISDKEMRNLTNKPTTTLIVEQMIGYTDSSTSWQGIPQADVILRLYSAGRWTPEKECLGTDFDKTLLNVVMAAFIFSMRTLRNVDVKRLLAIVTNQWKITNRLVEDVIASPWISPPELKFLFASFHDIGVAFYNNKHLEKASMVFKLCIRTVWTCVRLLCQIYVNKSDLSEDCLPKEAIIDFVSEACSKSAFYLDVLHQHGARETEKLHVFILENWPEAEDLIKKLPDPTPIVKQWVKAILSASASASADVFMALAVDLPLTISRVFLLYIIQPSPLAGKVNSMKHLFNACNLCRDFSLFLPTFCFNLDILVIL</sequence>
<dbReference type="EMBL" id="CACSHJ010000096">
    <property type="protein sequence ID" value="CAA0405343.1"/>
    <property type="molecule type" value="Genomic_DNA"/>
</dbReference>
<dbReference type="GO" id="GO:0004197">
    <property type="term" value="F:cysteine-type endopeptidase activity"/>
    <property type="evidence" value="ECO:0007669"/>
    <property type="project" value="InterPro"/>
</dbReference>
<gene>
    <name evidence="1" type="ORF">C24_LOCUS23459</name>
</gene>
<dbReference type="ExpressionAtlas" id="A0A5S9Y808">
    <property type="expression patterns" value="baseline and differential"/>
</dbReference>
<protein>
    <submittedName>
        <fullName evidence="1">Uncharacterized protein</fullName>
    </submittedName>
</protein>
<reference evidence="1 2" key="1">
    <citation type="submission" date="2019-12" db="EMBL/GenBank/DDBJ databases">
        <authorList>
            <person name="Jiao W.-B."/>
            <person name="Schneeberger K."/>
        </authorList>
    </citation>
    <scope>NUCLEOTIDE SEQUENCE [LARGE SCALE GENOMIC DNA]</scope>
    <source>
        <strain evidence="2">cv. C24</strain>
    </source>
</reference>
<dbReference type="PANTHER" id="PTHR12792:SF0">
    <property type="entry name" value="SEPARIN"/>
    <property type="match status" value="1"/>
</dbReference>
<accession>A0A5S9Y808</accession>
<dbReference type="OrthoDB" id="1088557at2759"/>
<dbReference type="PANTHER" id="PTHR12792">
    <property type="entry name" value="EXTRA SPINDLE POLES 1-RELATED"/>
    <property type="match status" value="1"/>
</dbReference>
<evidence type="ECO:0000313" key="2">
    <source>
        <dbReference type="Proteomes" id="UP000434276"/>
    </source>
</evidence>
<dbReference type="AlphaFoldDB" id="A0A5S9Y808"/>
<dbReference type="GO" id="GO:0005634">
    <property type="term" value="C:nucleus"/>
    <property type="evidence" value="ECO:0007669"/>
    <property type="project" value="InterPro"/>
</dbReference>